<dbReference type="Proteomes" id="UP001064048">
    <property type="component" value="Chromosome 10"/>
</dbReference>
<name>A0ACC0JEC7_CHOFU</name>
<keyword evidence="2" id="KW-1185">Reference proteome</keyword>
<proteinExistence type="predicted"/>
<evidence type="ECO:0000313" key="1">
    <source>
        <dbReference type="EMBL" id="KAI8422443.1"/>
    </source>
</evidence>
<dbReference type="EMBL" id="CM046110">
    <property type="protein sequence ID" value="KAI8422443.1"/>
    <property type="molecule type" value="Genomic_DNA"/>
</dbReference>
<accession>A0ACC0JEC7</accession>
<organism evidence="1 2">
    <name type="scientific">Choristoneura fumiferana</name>
    <name type="common">Spruce budworm moth</name>
    <name type="synonym">Archips fumiferana</name>
    <dbReference type="NCBI Taxonomy" id="7141"/>
    <lineage>
        <taxon>Eukaryota</taxon>
        <taxon>Metazoa</taxon>
        <taxon>Ecdysozoa</taxon>
        <taxon>Arthropoda</taxon>
        <taxon>Hexapoda</taxon>
        <taxon>Insecta</taxon>
        <taxon>Pterygota</taxon>
        <taxon>Neoptera</taxon>
        <taxon>Endopterygota</taxon>
        <taxon>Lepidoptera</taxon>
        <taxon>Glossata</taxon>
        <taxon>Ditrysia</taxon>
        <taxon>Tortricoidea</taxon>
        <taxon>Tortricidae</taxon>
        <taxon>Tortricinae</taxon>
        <taxon>Choristoneura</taxon>
    </lineage>
</organism>
<sequence length="965" mass="103338">MRSPAPGAPTMAVELCAARGCSCTLAWRAPPAPRAVRGYVLELDDGLGGPFREVYCGRETICTVDGLHYASLYSARVKAFNGAGSDALGWAMYIDARRSWFVHGGAHAGRAARGAARGAAVGVLLDLTRGTLRFTVDDQPRCTRGARARGARGRRRRAARPHERHAAVHRRRPTPGTYSNIDARGARARGRRAGRRRRAARPHERHAAVHRRRPTPGTYSNIDARGGARRGAAVGVLLDLTRGTLRFTVDDQPRRTRGGARGPPSACCSTSREARCGSPSTTNPGTYSNIDARGRARAGGRRAGRRRRAARPHERHAAVHRRRPTPGTYSNIDARGARRAGRRAGAAVGVLLDLTRGTLRFTVDDQPQTHAGRAARGAAVGVLLDLTRGTLRFTVDDHPRRTRGARRAGGARAAVGVLLDLTRGTLRFTVDDQPQTHAGRARAGRRAGRRRRAARPHERHAAVHRRPTTPGTYSNIDARGRPRGPPSACCSTSREARCGSPSTTNPGTYSNIDARGRAARGAARGPPSACCSTSREARCGSPSTTNPGTYSNIDARRAAARGPPRRAARPREARCGSPSTTNPGTYSNIDARGARGARGGARGAVGVLLDLTRGTLRFTVDDQPQDSCEELERQIDQVCGEVARAVEARRDELVRAARASRAHAAAETRAATSQAAQRLREATALLHFSIEALKESDPAAFLQVGGILSARAQETAAALGARARRPRRPRSRLTQTPCCAPLKLQDCHRSALSFPRVLKLGKKPKLNRTNARRRKARAPGAPTMAVELCAARGCSCTLAWRAPPAPRAVRGYVLELDDGLGDPSGLEVYCGRETICTVDGLHYASLYSARVKAFNGAGSDALGWAMYIDARRSWFVHGGAHAGRAARGRRAGPPSACCSTSREARCGSPSTTNPRRTRAARAARGAAVGVLLDLTRGTLRFTVDDQPQPGLPPPPELLLQQLAID</sequence>
<comment type="caution">
    <text evidence="1">The sequence shown here is derived from an EMBL/GenBank/DDBJ whole genome shotgun (WGS) entry which is preliminary data.</text>
</comment>
<protein>
    <submittedName>
        <fullName evidence="1">Uncharacterized protein</fullName>
    </submittedName>
</protein>
<reference evidence="1 2" key="1">
    <citation type="journal article" date="2022" name="Genome Biol. Evol.">
        <title>The Spruce Budworm Genome: Reconstructing the Evolutionary History of Antifreeze Proteins.</title>
        <authorList>
            <person name="Beliveau C."/>
            <person name="Gagne P."/>
            <person name="Picq S."/>
            <person name="Vernygora O."/>
            <person name="Keeling C.I."/>
            <person name="Pinkney K."/>
            <person name="Doucet D."/>
            <person name="Wen F."/>
            <person name="Johnston J.S."/>
            <person name="Maaroufi H."/>
            <person name="Boyle B."/>
            <person name="Laroche J."/>
            <person name="Dewar K."/>
            <person name="Juretic N."/>
            <person name="Blackburn G."/>
            <person name="Nisole A."/>
            <person name="Brunet B."/>
            <person name="Brandao M."/>
            <person name="Lumley L."/>
            <person name="Duan J."/>
            <person name="Quan G."/>
            <person name="Lucarotti C.J."/>
            <person name="Roe A.D."/>
            <person name="Sperling F.A.H."/>
            <person name="Levesque R.C."/>
            <person name="Cusson M."/>
        </authorList>
    </citation>
    <scope>NUCLEOTIDE SEQUENCE [LARGE SCALE GENOMIC DNA]</scope>
    <source>
        <strain evidence="1">Glfc:IPQL:Cfum</strain>
    </source>
</reference>
<evidence type="ECO:0000313" key="2">
    <source>
        <dbReference type="Proteomes" id="UP001064048"/>
    </source>
</evidence>
<gene>
    <name evidence="1" type="ORF">MSG28_006281</name>
</gene>